<keyword evidence="4 7" id="KW-0694">RNA-binding</keyword>
<evidence type="ECO:0000256" key="3">
    <source>
        <dbReference type="ARBA" id="ARBA00022801"/>
    </source>
</evidence>
<evidence type="ECO:0000313" key="10">
    <source>
        <dbReference type="EMBL" id="OGH75715.1"/>
    </source>
</evidence>
<protein>
    <recommendedName>
        <fullName evidence="6 7">Peptidyl-tRNA hydrolase</fullName>
        <shortName evidence="7">Pth</shortName>
        <ecNumber evidence="1 7">3.1.1.29</ecNumber>
    </recommendedName>
</protein>
<evidence type="ECO:0000256" key="1">
    <source>
        <dbReference type="ARBA" id="ARBA00013260"/>
    </source>
</evidence>
<evidence type="ECO:0000256" key="4">
    <source>
        <dbReference type="ARBA" id="ARBA00022884"/>
    </source>
</evidence>
<dbReference type="Proteomes" id="UP000178347">
    <property type="component" value="Unassembled WGS sequence"/>
</dbReference>
<dbReference type="GO" id="GO:0005737">
    <property type="term" value="C:cytoplasm"/>
    <property type="evidence" value="ECO:0007669"/>
    <property type="project" value="UniProtKB-SubCell"/>
</dbReference>
<comment type="function">
    <text evidence="7">Hydrolyzes ribosome-free peptidyl-tRNAs (with 1 or more amino acids incorporated), which drop off the ribosome during protein synthesis, or as a result of ribosome stalling.</text>
</comment>
<dbReference type="EMBL" id="MFQN01000003">
    <property type="protein sequence ID" value="OGH75715.1"/>
    <property type="molecule type" value="Genomic_DNA"/>
</dbReference>
<accession>A0A1F6MVI5</accession>
<dbReference type="PROSITE" id="PS01195">
    <property type="entry name" value="PEPT_TRNA_HYDROL_1"/>
    <property type="match status" value="1"/>
</dbReference>
<dbReference type="EC" id="3.1.1.29" evidence="1 7"/>
<reference evidence="10 11" key="1">
    <citation type="journal article" date="2016" name="Nat. Commun.">
        <title>Thousands of microbial genomes shed light on interconnected biogeochemical processes in an aquifer system.</title>
        <authorList>
            <person name="Anantharaman K."/>
            <person name="Brown C.T."/>
            <person name="Hug L.A."/>
            <person name="Sharon I."/>
            <person name="Castelle C.J."/>
            <person name="Probst A.J."/>
            <person name="Thomas B.C."/>
            <person name="Singh A."/>
            <person name="Wilkins M.J."/>
            <person name="Karaoz U."/>
            <person name="Brodie E.L."/>
            <person name="Williams K.H."/>
            <person name="Hubbard S.S."/>
            <person name="Banfield J.F."/>
        </authorList>
    </citation>
    <scope>NUCLEOTIDE SEQUENCE [LARGE SCALE GENOMIC DNA]</scope>
</reference>
<comment type="function">
    <text evidence="7">Catalyzes the release of premature peptidyl moieties from peptidyl-tRNA molecules trapped in stalled 50S ribosomal subunits, and thus maintains levels of free tRNAs and 50S ribosomes.</text>
</comment>
<dbReference type="CDD" id="cd00462">
    <property type="entry name" value="PTH"/>
    <property type="match status" value="1"/>
</dbReference>
<evidence type="ECO:0000256" key="2">
    <source>
        <dbReference type="ARBA" id="ARBA00022555"/>
    </source>
</evidence>
<evidence type="ECO:0000256" key="6">
    <source>
        <dbReference type="ARBA" id="ARBA00050038"/>
    </source>
</evidence>
<name>A0A1F6MVI5_9BACT</name>
<feature type="site" description="Stabilizes the basic form of H active site to accept a proton" evidence="7">
    <location>
        <position position="96"/>
    </location>
</feature>
<dbReference type="HAMAP" id="MF_00083">
    <property type="entry name" value="Pept_tRNA_hydro_bact"/>
    <property type="match status" value="1"/>
</dbReference>
<comment type="caution">
    <text evidence="10">The sequence shown here is derived from an EMBL/GenBank/DDBJ whole genome shotgun (WGS) entry which is preliminary data.</text>
</comment>
<proteinExistence type="inferred from homology"/>
<evidence type="ECO:0000256" key="8">
    <source>
        <dbReference type="RuleBase" id="RU000673"/>
    </source>
</evidence>
<dbReference type="PANTHER" id="PTHR17224:SF1">
    <property type="entry name" value="PEPTIDYL-TRNA HYDROLASE"/>
    <property type="match status" value="1"/>
</dbReference>
<evidence type="ECO:0000256" key="5">
    <source>
        <dbReference type="ARBA" id="ARBA00038063"/>
    </source>
</evidence>
<feature type="binding site" evidence="7">
    <location>
        <position position="14"/>
    </location>
    <ligand>
        <name>tRNA</name>
        <dbReference type="ChEBI" id="CHEBI:17843"/>
    </ligand>
</feature>
<feature type="binding site" evidence="7">
    <location>
        <position position="71"/>
    </location>
    <ligand>
        <name>tRNA</name>
        <dbReference type="ChEBI" id="CHEBI:17843"/>
    </ligand>
</feature>
<feature type="binding site" evidence="7">
    <location>
        <position position="69"/>
    </location>
    <ligand>
        <name>tRNA</name>
        <dbReference type="ChEBI" id="CHEBI:17843"/>
    </ligand>
</feature>
<keyword evidence="7" id="KW-0963">Cytoplasm</keyword>
<evidence type="ECO:0000313" key="11">
    <source>
        <dbReference type="Proteomes" id="UP000178347"/>
    </source>
</evidence>
<comment type="subunit">
    <text evidence="7">Monomer.</text>
</comment>
<comment type="subcellular location">
    <subcellularLocation>
        <location evidence="7">Cytoplasm</location>
    </subcellularLocation>
</comment>
<dbReference type="AlphaFoldDB" id="A0A1F6MVI5"/>
<dbReference type="Gene3D" id="3.40.50.1470">
    <property type="entry name" value="Peptidyl-tRNA hydrolase"/>
    <property type="match status" value="1"/>
</dbReference>
<dbReference type="PANTHER" id="PTHR17224">
    <property type="entry name" value="PEPTIDYL-TRNA HYDROLASE"/>
    <property type="match status" value="1"/>
</dbReference>
<comment type="similarity">
    <text evidence="5 7 9">Belongs to the PTH family.</text>
</comment>
<dbReference type="Pfam" id="PF01195">
    <property type="entry name" value="Pept_tRNA_hydro"/>
    <property type="match status" value="1"/>
</dbReference>
<feature type="active site" description="Proton acceptor" evidence="7">
    <location>
        <position position="19"/>
    </location>
</feature>
<dbReference type="NCBIfam" id="TIGR00447">
    <property type="entry name" value="pth"/>
    <property type="match status" value="1"/>
</dbReference>
<comment type="catalytic activity">
    <reaction evidence="7 8">
        <text>an N-acyl-L-alpha-aminoacyl-tRNA + H2O = an N-acyl-L-amino acid + a tRNA + H(+)</text>
        <dbReference type="Rhea" id="RHEA:54448"/>
        <dbReference type="Rhea" id="RHEA-COMP:10123"/>
        <dbReference type="Rhea" id="RHEA-COMP:13883"/>
        <dbReference type="ChEBI" id="CHEBI:15377"/>
        <dbReference type="ChEBI" id="CHEBI:15378"/>
        <dbReference type="ChEBI" id="CHEBI:59874"/>
        <dbReference type="ChEBI" id="CHEBI:78442"/>
        <dbReference type="ChEBI" id="CHEBI:138191"/>
        <dbReference type="EC" id="3.1.1.29"/>
    </reaction>
</comment>
<evidence type="ECO:0000256" key="7">
    <source>
        <dbReference type="HAMAP-Rule" id="MF_00083"/>
    </source>
</evidence>
<organism evidence="10 11">
    <name type="scientific">Candidatus Magasanikbacteria bacterium RIFCSPLOWO2_12_FULL_43_12</name>
    <dbReference type="NCBI Taxonomy" id="1798692"/>
    <lineage>
        <taxon>Bacteria</taxon>
        <taxon>Candidatus Magasanikiibacteriota</taxon>
    </lineage>
</organism>
<feature type="binding site" evidence="7">
    <location>
        <position position="117"/>
    </location>
    <ligand>
        <name>tRNA</name>
        <dbReference type="ChEBI" id="CHEBI:17843"/>
    </ligand>
</feature>
<gene>
    <name evidence="7" type="primary">pth</name>
    <name evidence="10" type="ORF">A3G00_03155</name>
</gene>
<dbReference type="InterPro" id="IPR018171">
    <property type="entry name" value="Pept_tRNA_hydro_CS"/>
</dbReference>
<dbReference type="GO" id="GO:0072344">
    <property type="term" value="P:rescue of stalled ribosome"/>
    <property type="evidence" value="ECO:0007669"/>
    <property type="project" value="UniProtKB-UniRule"/>
</dbReference>
<dbReference type="GO" id="GO:0000049">
    <property type="term" value="F:tRNA binding"/>
    <property type="evidence" value="ECO:0007669"/>
    <property type="project" value="UniProtKB-UniRule"/>
</dbReference>
<dbReference type="GO" id="GO:0006515">
    <property type="term" value="P:protein quality control for misfolded or incompletely synthesized proteins"/>
    <property type="evidence" value="ECO:0007669"/>
    <property type="project" value="UniProtKB-UniRule"/>
</dbReference>
<dbReference type="InterPro" id="IPR036416">
    <property type="entry name" value="Pept_tRNA_hydro_sf"/>
</dbReference>
<feature type="site" description="Discriminates between blocked and unblocked aminoacyl-tRNA" evidence="7">
    <location>
        <position position="9"/>
    </location>
</feature>
<dbReference type="STRING" id="1798692.A3G00_03155"/>
<keyword evidence="2 7" id="KW-0820">tRNA-binding</keyword>
<dbReference type="FunFam" id="3.40.50.1470:FF:000001">
    <property type="entry name" value="Peptidyl-tRNA hydrolase"/>
    <property type="match status" value="1"/>
</dbReference>
<evidence type="ECO:0000256" key="9">
    <source>
        <dbReference type="RuleBase" id="RU004320"/>
    </source>
</evidence>
<sequence>MKLVVGLGNPGKIYAKTRHNAGFMVLDKLREEFKENNISNWELSKKFNAEVCGCTISGNKIVLTKPMTFMNDSGQAVQLIAHFYKLTPADLIVIHDDKDIKLGEIKIQTNRSSAGHNGAQSIIDHIGTQNFTRVRVGVAPENPKKMSDTAKFVLNRFGLFERKKIEGAVKQTVKEVLGLIK</sequence>
<dbReference type="InterPro" id="IPR001328">
    <property type="entry name" value="Pept_tRNA_hydro"/>
</dbReference>
<keyword evidence="3 7" id="KW-0378">Hydrolase</keyword>
<dbReference type="SUPFAM" id="SSF53178">
    <property type="entry name" value="Peptidyl-tRNA hydrolase-like"/>
    <property type="match status" value="1"/>
</dbReference>
<dbReference type="GO" id="GO:0004045">
    <property type="term" value="F:peptidyl-tRNA hydrolase activity"/>
    <property type="evidence" value="ECO:0007669"/>
    <property type="project" value="UniProtKB-UniRule"/>
</dbReference>